<evidence type="ECO:0000256" key="7">
    <source>
        <dbReference type="SAM" id="Phobius"/>
    </source>
</evidence>
<evidence type="ECO:0000259" key="9">
    <source>
        <dbReference type="PROSITE" id="PS50109"/>
    </source>
</evidence>
<dbReference type="SUPFAM" id="SSF47384">
    <property type="entry name" value="Homodimeric domain of signal transducing histidine kinase"/>
    <property type="match status" value="1"/>
</dbReference>
<dbReference type="InterPro" id="IPR003594">
    <property type="entry name" value="HATPase_dom"/>
</dbReference>
<dbReference type="SUPFAM" id="SSF52172">
    <property type="entry name" value="CheY-like"/>
    <property type="match status" value="1"/>
</dbReference>
<dbReference type="CDD" id="cd00082">
    <property type="entry name" value="HisKA"/>
    <property type="match status" value="1"/>
</dbReference>
<sequence length="1051" mass="120717">MTTHNQIKANTSYLIKLFLSFCLLFSFTTPSLAQKDSVNSSNYLLIINSYTEAAPWSFRMISAITEYTQTLPQLALYTEHMNMLMMDADSTLKEFKQTILEKYRQHSPRMLILIGNSSMILRDDFRKMWGNVPIILCAEEDYIGPKEFYLQKKPIDVTARIPIADIAKPYNLTFLHSNFYIKENIELICRMTPHIKNFIFIGDERQNNQTYNTVIEQELAKDHPDINYQFISPRKMRINHLLDTLYSIDPQITGILFSSWFYKHTFAGNTSLVINSHRLIPTTSAPLFSLGMLTIKDNTGGTIGGYVYDQDTYNKKIVETIQAILDGKQAAEIPFYEPSNAAPTINYSVLLRKGLSPNLCPSNTIFFNKPPTFWEQYGYFILGSVVCFILLALLFQYRINHLNKLKKLQQKEIDTMTSYKNLINNMPILYMQEELIMNEEGTPIELIYRNVNSHFEKNFFRKEDVIGKKASELFPESMPEFLHFTKISLTENKAITFPYYFKQIDAFYDIVLKGTHHNNIVDIFCLDSTELYKAQQKLSATNNKLAMALDVANIVPWKWDLLSKTILCDINKPIELSTNEKDISEEQLAVPDSQYFSKIFKEDRKRVEKAYEDLLKGRSDKVREEYRVVNIQNHIHRIEWVEAQAAVETRDKNGKPLSLVGSSLIITKRKKMEMELMTARDRAEESNRLKSAFLANMSHEIRTPLNAIVGFSSILASTDEKEEKQEYVSIIENNNTLLLQLISDILDLSKIEAGTLEFQYSNIDLNKVMNELTSSLQLKIKSDKVQLSCHPTMETCFIHTEKNRLSQLLINLISNAIKFTTEGYIRFGYELRDKEIYFYVSDTGCGIPKDKQKSIFGRFVKLNSFEQGTGLGLSICQTLVEHMGGSIGVNSEEGKGSTFWFTLPYKAAVAVDEDTAKTELQPITIEKNKLSILIAEDNDSNYKLFASILKGEYQLIHAWDGQEAVEMFNKYNPQIILMDINMPVMDGYEATKEIRKYSAKVPIIAITAFAYASDEQKVIESGFDGYMPKPINAQQLKAQLIDIVQKRIILL</sequence>
<evidence type="ECO:0000259" key="10">
    <source>
        <dbReference type="PROSITE" id="PS50110"/>
    </source>
</evidence>
<keyword evidence="7" id="KW-0472">Membrane</keyword>
<dbReference type="PRINTS" id="PR00344">
    <property type="entry name" value="BCTRLSENSOR"/>
</dbReference>
<protein>
    <recommendedName>
        <fullName evidence="2">histidine kinase</fullName>
        <ecNumber evidence="2">2.7.13.3</ecNumber>
    </recommendedName>
</protein>
<dbReference type="SUPFAM" id="SSF55874">
    <property type="entry name" value="ATPase domain of HSP90 chaperone/DNA topoisomerase II/histidine kinase"/>
    <property type="match status" value="1"/>
</dbReference>
<feature type="transmembrane region" description="Helical" evidence="7">
    <location>
        <begin position="377"/>
        <end position="397"/>
    </location>
</feature>
<evidence type="ECO:0000313" key="11">
    <source>
        <dbReference type="EMBL" id="MDY7256139.1"/>
    </source>
</evidence>
<keyword evidence="5" id="KW-0418">Kinase</keyword>
<proteinExistence type="predicted"/>
<evidence type="ECO:0000256" key="1">
    <source>
        <dbReference type="ARBA" id="ARBA00000085"/>
    </source>
</evidence>
<dbReference type="RefSeq" id="WP_148367603.1">
    <property type="nucleotide sequence ID" value="NZ_JARZAK010000001.1"/>
</dbReference>
<accession>A0ABU5HIW4</accession>
<dbReference type="InterPro" id="IPR005467">
    <property type="entry name" value="His_kinase_dom"/>
</dbReference>
<dbReference type="InterPro" id="IPR036097">
    <property type="entry name" value="HisK_dim/P_sf"/>
</dbReference>
<evidence type="ECO:0000313" key="12">
    <source>
        <dbReference type="Proteomes" id="UP001292913"/>
    </source>
</evidence>
<evidence type="ECO:0000256" key="5">
    <source>
        <dbReference type="ARBA" id="ARBA00022777"/>
    </source>
</evidence>
<keyword evidence="7" id="KW-0812">Transmembrane</keyword>
<reference evidence="11 12" key="1">
    <citation type="submission" date="2023-04" db="EMBL/GenBank/DDBJ databases">
        <title>Bacteroides pacosi sp. nov., isolated from the fecal material of an alpaca.</title>
        <authorList>
            <person name="Miller S."/>
            <person name="Hendry M."/>
            <person name="King J."/>
            <person name="Sankaranarayanan K."/>
            <person name="Lawson P.A."/>
        </authorList>
    </citation>
    <scope>NUCLEOTIDE SEQUENCE [LARGE SCALE GENOMIC DNA]</scope>
    <source>
        <strain evidence="11 12">A2-P53</strain>
    </source>
</reference>
<dbReference type="InterPro" id="IPR013655">
    <property type="entry name" value="PAS_fold_3"/>
</dbReference>
<keyword evidence="11" id="KW-0067">ATP-binding</keyword>
<evidence type="ECO:0000256" key="4">
    <source>
        <dbReference type="ARBA" id="ARBA00022679"/>
    </source>
</evidence>
<keyword evidence="8" id="KW-0732">Signal</keyword>
<evidence type="ECO:0000256" key="2">
    <source>
        <dbReference type="ARBA" id="ARBA00012438"/>
    </source>
</evidence>
<dbReference type="CDD" id="cd16922">
    <property type="entry name" value="HATPase_EvgS-ArcB-TorS-like"/>
    <property type="match status" value="1"/>
</dbReference>
<keyword evidence="11" id="KW-0547">Nucleotide-binding</keyword>
<dbReference type="Gene3D" id="3.30.565.10">
    <property type="entry name" value="Histidine kinase-like ATPase, C-terminal domain"/>
    <property type="match status" value="1"/>
</dbReference>
<feature type="chain" id="PRO_5047376779" description="histidine kinase" evidence="8">
    <location>
        <begin position="34"/>
        <end position="1051"/>
    </location>
</feature>
<dbReference type="InterPro" id="IPR001789">
    <property type="entry name" value="Sig_transdc_resp-reg_receiver"/>
</dbReference>
<evidence type="ECO:0000256" key="8">
    <source>
        <dbReference type="SAM" id="SignalP"/>
    </source>
</evidence>
<dbReference type="Gene3D" id="3.40.50.2300">
    <property type="match status" value="3"/>
</dbReference>
<feature type="signal peptide" evidence="8">
    <location>
        <begin position="1"/>
        <end position="33"/>
    </location>
</feature>
<feature type="modified residue" description="4-aspartylphosphate" evidence="6">
    <location>
        <position position="979"/>
    </location>
</feature>
<dbReference type="Pfam" id="PF02518">
    <property type="entry name" value="HATPase_c"/>
    <property type="match status" value="1"/>
</dbReference>
<dbReference type="InterPro" id="IPR036890">
    <property type="entry name" value="HATPase_C_sf"/>
</dbReference>
<dbReference type="SMART" id="SM00388">
    <property type="entry name" value="HisKA"/>
    <property type="match status" value="1"/>
</dbReference>
<dbReference type="PROSITE" id="PS50110">
    <property type="entry name" value="RESPONSE_REGULATORY"/>
    <property type="match status" value="1"/>
</dbReference>
<comment type="caution">
    <text evidence="11">The sequence shown here is derived from an EMBL/GenBank/DDBJ whole genome shotgun (WGS) entry which is preliminary data.</text>
</comment>
<dbReference type="InterPro" id="IPR011006">
    <property type="entry name" value="CheY-like_superfamily"/>
</dbReference>
<evidence type="ECO:0000256" key="3">
    <source>
        <dbReference type="ARBA" id="ARBA00022553"/>
    </source>
</evidence>
<dbReference type="Gene3D" id="1.10.287.130">
    <property type="match status" value="1"/>
</dbReference>
<dbReference type="SMART" id="SM00448">
    <property type="entry name" value="REC"/>
    <property type="match status" value="1"/>
</dbReference>
<dbReference type="Proteomes" id="UP001292913">
    <property type="component" value="Unassembled WGS sequence"/>
</dbReference>
<dbReference type="GO" id="GO:0005524">
    <property type="term" value="F:ATP binding"/>
    <property type="evidence" value="ECO:0007669"/>
    <property type="project" value="UniProtKB-KW"/>
</dbReference>
<dbReference type="PANTHER" id="PTHR43047">
    <property type="entry name" value="TWO-COMPONENT HISTIDINE PROTEIN KINASE"/>
    <property type="match status" value="1"/>
</dbReference>
<dbReference type="Pfam" id="PF08447">
    <property type="entry name" value="PAS_3"/>
    <property type="match status" value="1"/>
</dbReference>
<name>A0ABU5HIW4_9BACE</name>
<feature type="domain" description="Histidine kinase" evidence="9">
    <location>
        <begin position="696"/>
        <end position="907"/>
    </location>
</feature>
<keyword evidence="3 6" id="KW-0597">Phosphoprotein</keyword>
<dbReference type="Pfam" id="PF00512">
    <property type="entry name" value="HisKA"/>
    <property type="match status" value="1"/>
</dbReference>
<dbReference type="PROSITE" id="PS50109">
    <property type="entry name" value="HIS_KIN"/>
    <property type="match status" value="1"/>
</dbReference>
<dbReference type="InterPro" id="IPR004358">
    <property type="entry name" value="Sig_transdc_His_kin-like_C"/>
</dbReference>
<dbReference type="EC" id="2.7.13.3" evidence="2"/>
<dbReference type="PANTHER" id="PTHR43047:SF72">
    <property type="entry name" value="OSMOSENSING HISTIDINE PROTEIN KINASE SLN1"/>
    <property type="match status" value="1"/>
</dbReference>
<dbReference type="CDD" id="cd17546">
    <property type="entry name" value="REC_hyHK_CKI1_RcsC-like"/>
    <property type="match status" value="1"/>
</dbReference>
<gene>
    <name evidence="11" type="ORF">QHG74_00175</name>
</gene>
<dbReference type="EMBL" id="JARZAK010000001">
    <property type="protein sequence ID" value="MDY7256139.1"/>
    <property type="molecule type" value="Genomic_DNA"/>
</dbReference>
<comment type="catalytic activity">
    <reaction evidence="1">
        <text>ATP + protein L-histidine = ADP + protein N-phospho-L-histidine.</text>
        <dbReference type="EC" id="2.7.13.3"/>
    </reaction>
</comment>
<organism evidence="11 12">
    <name type="scientific">Bacteroides vicugnae</name>
    <dbReference type="NCBI Taxonomy" id="3037989"/>
    <lineage>
        <taxon>Bacteria</taxon>
        <taxon>Pseudomonadati</taxon>
        <taxon>Bacteroidota</taxon>
        <taxon>Bacteroidia</taxon>
        <taxon>Bacteroidales</taxon>
        <taxon>Bacteroidaceae</taxon>
        <taxon>Bacteroides</taxon>
    </lineage>
</organism>
<dbReference type="InterPro" id="IPR003661">
    <property type="entry name" value="HisK_dim/P_dom"/>
</dbReference>
<dbReference type="Pfam" id="PF00072">
    <property type="entry name" value="Response_reg"/>
    <property type="match status" value="1"/>
</dbReference>
<dbReference type="SMART" id="SM00387">
    <property type="entry name" value="HATPase_c"/>
    <property type="match status" value="1"/>
</dbReference>
<keyword evidence="12" id="KW-1185">Reference proteome</keyword>
<feature type="domain" description="Response regulatory" evidence="10">
    <location>
        <begin position="931"/>
        <end position="1044"/>
    </location>
</feature>
<dbReference type="Gene3D" id="3.30.450.20">
    <property type="entry name" value="PAS domain"/>
    <property type="match status" value="1"/>
</dbReference>
<evidence type="ECO:0000256" key="6">
    <source>
        <dbReference type="PROSITE-ProRule" id="PRU00169"/>
    </source>
</evidence>
<keyword evidence="7" id="KW-1133">Transmembrane helix</keyword>
<keyword evidence="4" id="KW-0808">Transferase</keyword>